<name>A0A3R9HEN6_STRCR</name>
<feature type="chain" id="PRO_5018551945" description="DUF2207 domain-containing protein" evidence="2">
    <location>
        <begin position="24"/>
        <end position="631"/>
    </location>
</feature>
<evidence type="ECO:0000259" key="4">
    <source>
        <dbReference type="Pfam" id="PF20990"/>
    </source>
</evidence>
<feature type="transmembrane region" description="Helical" evidence="1">
    <location>
        <begin position="250"/>
        <end position="270"/>
    </location>
</feature>
<feature type="domain" description="Predicted membrane protein YciQ-like C-terminal" evidence="4">
    <location>
        <begin position="287"/>
        <end position="563"/>
    </location>
</feature>
<comment type="caution">
    <text evidence="5">The sequence shown here is derived from an EMBL/GenBank/DDBJ whole genome shotgun (WGS) entry which is preliminary data.</text>
</comment>
<dbReference type="EMBL" id="RJNA01000006">
    <property type="protein sequence ID" value="RSI43808.1"/>
    <property type="molecule type" value="Genomic_DNA"/>
</dbReference>
<feature type="transmembrane region" description="Helical" evidence="1">
    <location>
        <begin position="478"/>
        <end position="499"/>
    </location>
</feature>
<keyword evidence="1" id="KW-1133">Transmembrane helix</keyword>
<evidence type="ECO:0000256" key="2">
    <source>
        <dbReference type="SAM" id="SignalP"/>
    </source>
</evidence>
<dbReference type="Pfam" id="PF20990">
    <property type="entry name" value="DUF2207_C"/>
    <property type="match status" value="1"/>
</dbReference>
<evidence type="ECO:0000313" key="5">
    <source>
        <dbReference type="EMBL" id="RSI43808.1"/>
    </source>
</evidence>
<evidence type="ECO:0008006" key="7">
    <source>
        <dbReference type="Google" id="ProtNLM"/>
    </source>
</evidence>
<dbReference type="InterPro" id="IPR018702">
    <property type="entry name" value="DUF2207"/>
</dbReference>
<dbReference type="InterPro" id="IPR048389">
    <property type="entry name" value="YciQ-like_C"/>
</dbReference>
<reference evidence="5 6" key="1">
    <citation type="submission" date="2018-11" db="EMBL/GenBank/DDBJ databases">
        <title>Species Designations Belie Phenotypic and Genotypic Heterogeneity in Oral Streptococci.</title>
        <authorList>
            <person name="Velsko I."/>
        </authorList>
    </citation>
    <scope>NUCLEOTIDE SEQUENCE [LARGE SCALE GENOMIC DNA]</scope>
    <source>
        <strain evidence="5 6">BCC51</strain>
    </source>
</reference>
<protein>
    <recommendedName>
        <fullName evidence="7">DUF2207 domain-containing protein</fullName>
    </recommendedName>
</protein>
<evidence type="ECO:0000256" key="1">
    <source>
        <dbReference type="SAM" id="Phobius"/>
    </source>
</evidence>
<dbReference type="Pfam" id="PF09972">
    <property type="entry name" value="DUF2207"/>
    <property type="match status" value="1"/>
</dbReference>
<organism evidence="5 6">
    <name type="scientific">Streptococcus cristatus</name>
    <dbReference type="NCBI Taxonomy" id="45634"/>
    <lineage>
        <taxon>Bacteria</taxon>
        <taxon>Bacillati</taxon>
        <taxon>Bacillota</taxon>
        <taxon>Bacilli</taxon>
        <taxon>Lactobacillales</taxon>
        <taxon>Streptococcaceae</taxon>
        <taxon>Streptococcus</taxon>
    </lineage>
</organism>
<feature type="transmembrane region" description="Helical" evidence="1">
    <location>
        <begin position="447"/>
        <end position="472"/>
    </location>
</feature>
<evidence type="ECO:0000259" key="3">
    <source>
        <dbReference type="Pfam" id="PF09972"/>
    </source>
</evidence>
<keyword evidence="1" id="KW-0812">Transmembrane</keyword>
<proteinExistence type="predicted"/>
<accession>A0A3R9HEN6</accession>
<evidence type="ECO:0000313" key="6">
    <source>
        <dbReference type="Proteomes" id="UP000282617"/>
    </source>
</evidence>
<gene>
    <name evidence="5" type="ORF">D8872_05265</name>
</gene>
<keyword evidence="1" id="KW-0472">Membrane</keyword>
<feature type="domain" description="DUF2207" evidence="3">
    <location>
        <begin position="28"/>
        <end position="209"/>
    </location>
</feature>
<dbReference type="AlphaFoldDB" id="A0A3R9HEN6"/>
<sequence length="631" mass="71287">MKRYLSGIFLLFLSLFFAGTVSALDYQIQSYQGDLEIHADNTATYTEEVTYHFDDDYNGQMVSLGSAGKMPEGFAIDSDPKVSVKTNGVVKYDFEPRVTDLGDGYEVKIYNAGKEGDTVKVTVTWNLTNLLFLHKDIAELKWTPISDWEEELQNVTIKVWGLGTWTLTDMYVHTGYFGQSPTIDRDRGDYRIQLSHLPSRKKVELHGYWHRQALHQAAEDPKATDYLQTFQAVEKEIVAKSQFYHRLGEIYLPLLGLFLLMLSGIFYLIFRIKIHPSQAFPKDARLYEAPQDLAPLIVAANIFAVDMREVDPTSGGRAHLKFENLVQATLLDLMDRGYIELLGTADKPILKPTSKKGLSEFEGQFLQMAFGDHKQAAVADLFESYQISEDLYKNKKSTDEARIRQIGNRIKNRFSTDLNLLSEQVLKEIRELNLLDHYRPLKRGEKLFLWLALMASFLAFSLSLLTFFVYLIKLDGFIWFHLPLAAIASVLTVLLGRALQLYQRDGVLSDEGAHDFYLWNSFANMLRYIARLYDTEVEGIVLWNRLLVYATLFGYADRVSRVMKLRQISLENASMNTYLQYNLHPIFYASSHSFSNYGHIASTASHFSVSSGGGAGGGFSGGGGGGGGGAF</sequence>
<feature type="signal peptide" evidence="2">
    <location>
        <begin position="1"/>
        <end position="23"/>
    </location>
</feature>
<dbReference type="Proteomes" id="UP000282617">
    <property type="component" value="Unassembled WGS sequence"/>
</dbReference>
<keyword evidence="2" id="KW-0732">Signal</keyword>